<feature type="compositionally biased region" description="Basic and acidic residues" evidence="2">
    <location>
        <begin position="461"/>
        <end position="476"/>
    </location>
</feature>
<dbReference type="RefSeq" id="XP_016925319.2">
    <property type="nucleotide sequence ID" value="XM_017069830.4"/>
</dbReference>
<accession>A0AB39YZT3</accession>
<feature type="coiled-coil region" evidence="1">
    <location>
        <begin position="178"/>
        <end position="205"/>
    </location>
</feature>
<proteinExistence type="predicted"/>
<dbReference type="GeneID" id="108006328"/>
<feature type="compositionally biased region" description="Basic and acidic residues" evidence="2">
    <location>
        <begin position="61"/>
        <end position="71"/>
    </location>
</feature>
<dbReference type="Proteomes" id="UP001652628">
    <property type="component" value="Chromosome X"/>
</dbReference>
<keyword evidence="1" id="KW-0175">Coiled coil</keyword>
<evidence type="ECO:0000256" key="2">
    <source>
        <dbReference type="SAM" id="MobiDB-lite"/>
    </source>
</evidence>
<feature type="region of interest" description="Disordered" evidence="2">
    <location>
        <begin position="440"/>
        <end position="552"/>
    </location>
</feature>
<feature type="region of interest" description="Disordered" evidence="2">
    <location>
        <begin position="572"/>
        <end position="648"/>
    </location>
</feature>
<sequence>MCEVRNLIDLTEWDEPNKETLHEEPEDMVASANFEGPYDPFDVMEKEACMKGMTLKSQIKEKMSSAERQYPDLESESPPVCMQTQDASAASASSSGEGTHKRRSNSSFQKQLLKLNASRSVANTPPQNRSKSEFEKTILNENLQMLAAESPLKLIEDDDVLSSSMNFEEDLKMLRIPVLDALNNAQEAKTNVEENNNNRQLIKIEAKTPEKLQEEALEDRANCKDLGQMLQLLKMLAHEHVERTKWHLFDTAIESIAAVIFGPSGSGVEARTSELPIPPSSYSYNRQGTFDLELQGTKTKRSFDASQVQEEDEGEAEEVLVPGSKTQHFPDAMVSSSATYDGESRMDPFEKDLHPSPPTIPAMPVAARQEPFMTELMDETLALQINELLERHKLAKSASGDHEQQQGVDSRTVILLVNPNSYGSQLSYTSSCIGKTNPMPLSDANAAGSMRRRSSSLSIQDKSKLPREVLKSDRQVENLPPPREAKSTATVGPMSGGGAAAAGFRQRSNSFSTPSNPSTKAYESRRTLMSSRLRTPSINESVSKPNGSVRATKPIKPVVPMMKVTASNESTYLNPVHPRVPDTPISSRSKAGQKISCTSTPLPQMRTQQRRSLKPVTGLGSGSGSLSNTSYSTPSFRGPSFSKKTSSG</sequence>
<reference evidence="4" key="1">
    <citation type="submission" date="2025-08" db="UniProtKB">
        <authorList>
            <consortium name="RefSeq"/>
        </authorList>
    </citation>
    <scope>IDENTIFICATION</scope>
</reference>
<evidence type="ECO:0000313" key="4">
    <source>
        <dbReference type="RefSeq" id="XP_016925319.2"/>
    </source>
</evidence>
<keyword evidence="3" id="KW-1185">Reference proteome</keyword>
<evidence type="ECO:0000313" key="3">
    <source>
        <dbReference type="Proteomes" id="UP001652628"/>
    </source>
</evidence>
<dbReference type="AlphaFoldDB" id="A0AB39YZT3"/>
<organism evidence="3 4">
    <name type="scientific">Drosophila suzukii</name>
    <name type="common">Spotted-wing drosophila fruit fly</name>
    <dbReference type="NCBI Taxonomy" id="28584"/>
    <lineage>
        <taxon>Eukaryota</taxon>
        <taxon>Metazoa</taxon>
        <taxon>Ecdysozoa</taxon>
        <taxon>Arthropoda</taxon>
        <taxon>Hexapoda</taxon>
        <taxon>Insecta</taxon>
        <taxon>Pterygota</taxon>
        <taxon>Neoptera</taxon>
        <taxon>Endopterygota</taxon>
        <taxon>Diptera</taxon>
        <taxon>Brachycera</taxon>
        <taxon>Muscomorpha</taxon>
        <taxon>Ephydroidea</taxon>
        <taxon>Drosophilidae</taxon>
        <taxon>Drosophila</taxon>
        <taxon>Sophophora</taxon>
    </lineage>
</organism>
<feature type="region of interest" description="Disordered" evidence="2">
    <location>
        <begin position="61"/>
        <end position="107"/>
    </location>
</feature>
<name>A0AB39YZT3_DROSZ</name>
<feature type="region of interest" description="Disordered" evidence="2">
    <location>
        <begin position="15"/>
        <end position="34"/>
    </location>
</feature>
<feature type="compositionally biased region" description="Low complexity" evidence="2">
    <location>
        <begin position="527"/>
        <end position="537"/>
    </location>
</feature>
<feature type="compositionally biased region" description="Low complexity" evidence="2">
    <location>
        <begin position="624"/>
        <end position="635"/>
    </location>
</feature>
<evidence type="ECO:0000256" key="1">
    <source>
        <dbReference type="SAM" id="Coils"/>
    </source>
</evidence>
<feature type="compositionally biased region" description="Polar residues" evidence="2">
    <location>
        <begin position="584"/>
        <end position="607"/>
    </location>
</feature>
<feature type="compositionally biased region" description="Low complexity" evidence="2">
    <location>
        <begin position="508"/>
        <end position="519"/>
    </location>
</feature>
<gene>
    <name evidence="4" type="primary">LOC108006328</name>
</gene>
<protein>
    <submittedName>
        <fullName evidence="4">Uncharacterized protein</fullName>
    </submittedName>
</protein>